<dbReference type="KEGG" id="muo:115474957"/>
<protein>
    <submittedName>
        <fullName evidence="11 12">Uncharacterized protein LOC115474957 isoform X1</fullName>
    </submittedName>
</protein>
<dbReference type="InterPro" id="IPR018246">
    <property type="entry name" value="AP_endonuc_F2_Zn_BS"/>
</dbReference>
<evidence type="ECO:0000259" key="9">
    <source>
        <dbReference type="Pfam" id="PF01261"/>
    </source>
</evidence>
<dbReference type="GeneID" id="115474957"/>
<sequence length="373" mass="41366">MKTAGDRTHGLKGRRRSNQQPTSQKQEPTLKSKSRQRKRPGQSPTACSARCSVVEAGTETGIEPSKELNERKVVSPVRESGTRSEKYVGAHLSIQAGGIWKAVLHVVGIGGRALGLFLRSPRSWRSRPLEEKAAERFRLCCKEHDFPVRFILPHSPYVMNLGSPKPDVFEKSQNMLVEELECCRQLGLTLYNMHPGAGIDATSVNECLNRIADGINYAHGCVDGVTVVLENMSCQGTTIGGKFEELRGIIDRVQDKSRIGVCLDTCHAFAAGYDLSKKEGLQKMLDEFNSVVGLHYLKAVHLNDSKGALGCHLDRHENIGRGHIGLEGFRHIMNEPHFNDIPMILETPYSPIHGDPREEIELLYTFCKGEGDT</sequence>
<evidence type="ECO:0000313" key="12">
    <source>
        <dbReference type="RefSeq" id="XP_030066549.1"/>
    </source>
</evidence>
<accession>A0A6P7YNI0</accession>
<name>A0A6P7YNI0_9AMPH</name>
<keyword evidence="7" id="KW-0234">DNA repair</keyword>
<dbReference type="PANTHER" id="PTHR21445">
    <property type="entry name" value="ENDONUCLEASE IV ENDODEOXYRIBONUCLEASE IV"/>
    <property type="match status" value="1"/>
</dbReference>
<evidence type="ECO:0000313" key="13">
    <source>
        <dbReference type="RefSeq" id="XP_030066557.1"/>
    </source>
</evidence>
<dbReference type="SMART" id="SM00518">
    <property type="entry name" value="AP2Ec"/>
    <property type="match status" value="1"/>
</dbReference>
<dbReference type="OrthoDB" id="7663182at2759"/>
<reference evidence="11 12" key="1">
    <citation type="submission" date="2025-04" db="UniProtKB">
        <authorList>
            <consortium name="RefSeq"/>
        </authorList>
    </citation>
    <scope>IDENTIFICATION</scope>
</reference>
<dbReference type="RefSeq" id="XP_030066583.1">
    <property type="nucleotide sequence ID" value="XM_030210723.1"/>
</dbReference>
<evidence type="ECO:0000313" key="16">
    <source>
        <dbReference type="RefSeq" id="XP_030066583.1"/>
    </source>
</evidence>
<dbReference type="PROSITE" id="PS00730">
    <property type="entry name" value="AP_NUCLEASE_F2_2"/>
    <property type="match status" value="1"/>
</dbReference>
<evidence type="ECO:0000256" key="5">
    <source>
        <dbReference type="ARBA" id="ARBA00022801"/>
    </source>
</evidence>
<dbReference type="SUPFAM" id="SSF51658">
    <property type="entry name" value="Xylose isomerase-like"/>
    <property type="match status" value="1"/>
</dbReference>
<dbReference type="GO" id="GO:0006284">
    <property type="term" value="P:base-excision repair"/>
    <property type="evidence" value="ECO:0007669"/>
    <property type="project" value="TreeGrafter"/>
</dbReference>
<feature type="compositionally biased region" description="Polar residues" evidence="8">
    <location>
        <begin position="18"/>
        <end position="31"/>
    </location>
</feature>
<dbReference type="Proteomes" id="UP000515156">
    <property type="component" value="Chromosome 1"/>
</dbReference>
<evidence type="ECO:0000256" key="6">
    <source>
        <dbReference type="ARBA" id="ARBA00022833"/>
    </source>
</evidence>
<evidence type="ECO:0000313" key="15">
    <source>
        <dbReference type="RefSeq" id="XP_030066573.1"/>
    </source>
</evidence>
<keyword evidence="6" id="KW-0862">Zinc</keyword>
<comment type="similarity">
    <text evidence="2">Belongs to the AP endonuclease 2 family.</text>
</comment>
<evidence type="ECO:0000256" key="1">
    <source>
        <dbReference type="ARBA" id="ARBA00001947"/>
    </source>
</evidence>
<dbReference type="PANTHER" id="PTHR21445:SF0">
    <property type="entry name" value="APURINIC-APYRIMIDINIC ENDONUCLEASE"/>
    <property type="match status" value="1"/>
</dbReference>
<feature type="domain" description="Xylose isomerase-like TIM barrel" evidence="9">
    <location>
        <begin position="109"/>
        <end position="364"/>
    </location>
</feature>
<dbReference type="InterPro" id="IPR001719">
    <property type="entry name" value="AP_endonuc_2"/>
</dbReference>
<gene>
    <name evidence="11 12 13 14 15 16" type="primary">LOC115474957</name>
</gene>
<dbReference type="RefSeq" id="XP_030066565.1">
    <property type="nucleotide sequence ID" value="XM_030210705.1"/>
</dbReference>
<keyword evidence="4" id="KW-0227">DNA damage</keyword>
<dbReference type="PROSITE" id="PS51432">
    <property type="entry name" value="AP_NUCLEASE_F2_4"/>
    <property type="match status" value="1"/>
</dbReference>
<organism evidence="10 16">
    <name type="scientific">Microcaecilia unicolor</name>
    <dbReference type="NCBI Taxonomy" id="1415580"/>
    <lineage>
        <taxon>Eukaryota</taxon>
        <taxon>Metazoa</taxon>
        <taxon>Chordata</taxon>
        <taxon>Craniata</taxon>
        <taxon>Vertebrata</taxon>
        <taxon>Euteleostomi</taxon>
        <taxon>Amphibia</taxon>
        <taxon>Gymnophiona</taxon>
        <taxon>Siphonopidae</taxon>
        <taxon>Microcaecilia</taxon>
    </lineage>
</organism>
<keyword evidence="10" id="KW-1185">Reference proteome</keyword>
<keyword evidence="3" id="KW-0479">Metal-binding</keyword>
<dbReference type="RefSeq" id="XP_030066557.1">
    <property type="nucleotide sequence ID" value="XM_030210697.1"/>
</dbReference>
<proteinExistence type="inferred from homology"/>
<dbReference type="GO" id="GO:0005739">
    <property type="term" value="C:mitochondrion"/>
    <property type="evidence" value="ECO:0007669"/>
    <property type="project" value="TreeGrafter"/>
</dbReference>
<dbReference type="AlphaFoldDB" id="A0A6P7YNI0"/>
<dbReference type="RefSeq" id="XP_030066573.1">
    <property type="nucleotide sequence ID" value="XM_030210713.1"/>
</dbReference>
<dbReference type="CDD" id="cd00019">
    <property type="entry name" value="AP2Ec"/>
    <property type="match status" value="1"/>
</dbReference>
<dbReference type="InterPro" id="IPR036237">
    <property type="entry name" value="Xyl_isomerase-like_sf"/>
</dbReference>
<dbReference type="NCBIfam" id="NF002199">
    <property type="entry name" value="PRK01060.1-4"/>
    <property type="match status" value="1"/>
</dbReference>
<evidence type="ECO:0000313" key="10">
    <source>
        <dbReference type="Proteomes" id="UP000515156"/>
    </source>
</evidence>
<dbReference type="InterPro" id="IPR013022">
    <property type="entry name" value="Xyl_isomerase-like_TIM-brl"/>
</dbReference>
<feature type="region of interest" description="Disordered" evidence="8">
    <location>
        <begin position="1"/>
        <end position="49"/>
    </location>
</feature>
<dbReference type="RefSeq" id="XP_030066549.1">
    <property type="nucleotide sequence ID" value="XM_030210689.1"/>
</dbReference>
<dbReference type="GO" id="GO:0003677">
    <property type="term" value="F:DNA binding"/>
    <property type="evidence" value="ECO:0007669"/>
    <property type="project" value="InterPro"/>
</dbReference>
<evidence type="ECO:0000313" key="14">
    <source>
        <dbReference type="RefSeq" id="XP_030066565.1"/>
    </source>
</evidence>
<evidence type="ECO:0000256" key="8">
    <source>
        <dbReference type="SAM" id="MobiDB-lite"/>
    </source>
</evidence>
<evidence type="ECO:0000256" key="7">
    <source>
        <dbReference type="ARBA" id="ARBA00023204"/>
    </source>
</evidence>
<dbReference type="RefSeq" id="XP_030066544.1">
    <property type="nucleotide sequence ID" value="XM_030210684.1"/>
</dbReference>
<evidence type="ECO:0000256" key="4">
    <source>
        <dbReference type="ARBA" id="ARBA00022763"/>
    </source>
</evidence>
<dbReference type="GO" id="GO:0005634">
    <property type="term" value="C:nucleus"/>
    <property type="evidence" value="ECO:0007669"/>
    <property type="project" value="TreeGrafter"/>
</dbReference>
<comment type="cofactor">
    <cofactor evidence="1">
        <name>Zn(2+)</name>
        <dbReference type="ChEBI" id="CHEBI:29105"/>
    </cofactor>
</comment>
<evidence type="ECO:0000256" key="2">
    <source>
        <dbReference type="ARBA" id="ARBA00005340"/>
    </source>
</evidence>
<dbReference type="GO" id="GO:0008270">
    <property type="term" value="F:zinc ion binding"/>
    <property type="evidence" value="ECO:0007669"/>
    <property type="project" value="InterPro"/>
</dbReference>
<keyword evidence="5" id="KW-0378">Hydrolase</keyword>
<evidence type="ECO:0000256" key="3">
    <source>
        <dbReference type="ARBA" id="ARBA00022723"/>
    </source>
</evidence>
<dbReference type="HAMAP" id="MF_00152">
    <property type="entry name" value="Nfo"/>
    <property type="match status" value="1"/>
</dbReference>
<dbReference type="Gene3D" id="3.20.20.150">
    <property type="entry name" value="Divalent-metal-dependent TIM barrel enzymes"/>
    <property type="match status" value="1"/>
</dbReference>
<dbReference type="NCBIfam" id="TIGR00587">
    <property type="entry name" value="nfo"/>
    <property type="match status" value="1"/>
</dbReference>
<dbReference type="Pfam" id="PF01261">
    <property type="entry name" value="AP_endonuc_2"/>
    <property type="match status" value="1"/>
</dbReference>
<dbReference type="PROSITE" id="PS00731">
    <property type="entry name" value="AP_NUCLEASE_F2_3"/>
    <property type="match status" value="1"/>
</dbReference>
<dbReference type="GO" id="GO:0003906">
    <property type="term" value="F:DNA-(apurinic or apyrimidinic site) endonuclease activity"/>
    <property type="evidence" value="ECO:0007669"/>
    <property type="project" value="TreeGrafter"/>
</dbReference>
<dbReference type="GO" id="GO:0008081">
    <property type="term" value="F:phosphoric diester hydrolase activity"/>
    <property type="evidence" value="ECO:0007669"/>
    <property type="project" value="TreeGrafter"/>
</dbReference>
<evidence type="ECO:0000313" key="11">
    <source>
        <dbReference type="RefSeq" id="XP_030066544.1"/>
    </source>
</evidence>
<dbReference type="FunFam" id="3.20.20.150:FF:000001">
    <property type="entry name" value="Probable endonuclease 4"/>
    <property type="match status" value="1"/>
</dbReference>